<reference evidence="10 11" key="1">
    <citation type="journal article" date="2016" name="Environ. Microbiol.">
        <title>Genomic diversification of marine cyanophages into stable ecotypes.</title>
        <authorList>
            <person name="Marston M.F."/>
            <person name="Martiny J.B."/>
        </authorList>
    </citation>
    <scope>NUCLEOTIDE SEQUENCE [LARGE SCALE GENOMIC DNA]</scope>
    <source>
        <strain evidence="1">RW_01_0212_WH8101</strain>
        <strain evidence="2">RW_03_0807_WH8101</strain>
        <strain evidence="3">RW_08_0711</strain>
        <strain evidence="4">RW_22_0300</strain>
        <strain evidence="5">RW_25_1112</strain>
    </source>
</reference>
<dbReference type="EMBL" id="MK493325">
    <property type="protein sequence ID" value="QBQ75802.1"/>
    <property type="molecule type" value="Genomic_DNA"/>
</dbReference>
<dbReference type="Proteomes" id="UP000222384">
    <property type="component" value="Genome"/>
</dbReference>
<keyword evidence="12" id="KW-1185">Reference proteome</keyword>
<evidence type="ECO:0000313" key="5">
    <source>
        <dbReference type="EMBL" id="AOO11287.1"/>
    </source>
</evidence>
<dbReference type="EMBL" id="KX349288">
    <property type="protein sequence ID" value="AOO10841.1"/>
    <property type="molecule type" value="Genomic_DNA"/>
</dbReference>
<dbReference type="Proteomes" id="UP000225361">
    <property type="component" value="Segment"/>
</dbReference>
<dbReference type="EMBL" id="MK493323">
    <property type="protein sequence ID" value="QBQ75360.1"/>
    <property type="molecule type" value="Genomic_DNA"/>
</dbReference>
<evidence type="ECO:0000313" key="12">
    <source>
        <dbReference type="Proteomes" id="UP000226351"/>
    </source>
</evidence>
<proteinExistence type="predicted"/>
<evidence type="ECO:0000313" key="1">
    <source>
        <dbReference type="EMBL" id="AOO10180.1"/>
    </source>
</evidence>
<dbReference type="EMBL" id="KX349290">
    <property type="protein sequence ID" value="AOO11287.1"/>
    <property type="molecule type" value="Genomic_DNA"/>
</dbReference>
<evidence type="ECO:0000313" key="2">
    <source>
        <dbReference type="EMBL" id="AOO10402.1"/>
    </source>
</evidence>
<protein>
    <submittedName>
        <fullName evidence="5">Uncharacterized protein</fullName>
    </submittedName>
</protein>
<evidence type="ECO:0000313" key="13">
    <source>
        <dbReference type="Proteomes" id="UP000299832"/>
    </source>
</evidence>
<dbReference type="Proteomes" id="UP000299832">
    <property type="component" value="Genome"/>
</dbReference>
<accession>A0A1D7SCD7</accession>
<evidence type="ECO:0000313" key="11">
    <source>
        <dbReference type="Proteomes" id="UP000223306"/>
    </source>
</evidence>
<evidence type="ECO:0000313" key="14">
    <source>
        <dbReference type="Proteomes" id="UP000301260"/>
    </source>
</evidence>
<dbReference type="EMBL" id="KX349289">
    <property type="protein sequence ID" value="AOO11063.1"/>
    <property type="molecule type" value="Genomic_DNA"/>
</dbReference>
<evidence type="ECO:0000313" key="8">
    <source>
        <dbReference type="EMBL" id="QBQ75582.1"/>
    </source>
</evidence>
<dbReference type="Proteomes" id="UP000301260">
    <property type="component" value="Segment"/>
</dbReference>
<dbReference type="Proteomes" id="UP000226351">
    <property type="component" value="Segment"/>
</dbReference>
<dbReference type="Proteomes" id="UP000304735">
    <property type="component" value="Segment"/>
</dbReference>
<dbReference type="EMBL" id="KX349286">
    <property type="protein sequence ID" value="AOO10402.1"/>
    <property type="molecule type" value="Genomic_DNA"/>
</dbReference>
<dbReference type="Proteomes" id="UP000301580">
    <property type="component" value="Segment"/>
</dbReference>
<evidence type="ECO:0000313" key="9">
    <source>
        <dbReference type="EMBL" id="QBQ75802.1"/>
    </source>
</evidence>
<evidence type="ECO:0000313" key="3">
    <source>
        <dbReference type="EMBL" id="AOO10841.1"/>
    </source>
</evidence>
<dbReference type="Proteomes" id="UP000224174">
    <property type="component" value="Segment"/>
</dbReference>
<evidence type="ECO:0000313" key="7">
    <source>
        <dbReference type="EMBL" id="QBQ75360.1"/>
    </source>
</evidence>
<evidence type="ECO:0000313" key="10">
    <source>
        <dbReference type="Proteomes" id="UP000222384"/>
    </source>
</evidence>
<organism evidence="5 10">
    <name type="scientific">Synechococcus phage S-RIM8</name>
    <dbReference type="NCBI Taxonomy" id="756278"/>
    <lineage>
        <taxon>Viruses</taxon>
        <taxon>Duplodnaviria</taxon>
        <taxon>Heunggongvirae</taxon>
        <taxon>Uroviricota</taxon>
        <taxon>Caudoviricetes</taxon>
        <taxon>Pantevenvirales</taxon>
        <taxon>Kyanoviridae</taxon>
        <taxon>Neptunevirus</taxon>
        <taxon>Neptunevirus srim18</taxon>
    </lineage>
</organism>
<dbReference type="Proteomes" id="UP000223306">
    <property type="component" value="Segment"/>
</dbReference>
<sequence length="42" mass="5083">MHVQIPSHLQSEWEDYLAVCASLDVEPNARRFLRYNELYPYK</sequence>
<reference evidence="13 14" key="2">
    <citation type="submission" date="2019-02" db="EMBL/GenBank/DDBJ databases">
        <title>Diversity in Cyanophage Genomes from Southern New England Coastal Waters.</title>
        <authorList>
            <person name="Marston M.F."/>
        </authorList>
    </citation>
    <scope>NUCLEOTIDE SEQUENCE [LARGE SCALE GENOMIC DNA]</scope>
    <source>
        <strain evidence="6">RW_01_0115_WH8101</strain>
        <strain evidence="7">RW_03_0617</strain>
        <strain evidence="8">RW_22_0214</strain>
        <strain evidence="9">RW_62_0316</strain>
    </source>
</reference>
<evidence type="ECO:0000313" key="6">
    <source>
        <dbReference type="EMBL" id="QBQ75139.1"/>
    </source>
</evidence>
<dbReference type="EMBL" id="KX349285">
    <property type="protein sequence ID" value="AOO10180.1"/>
    <property type="molecule type" value="Genomic_DNA"/>
</dbReference>
<gene>
    <name evidence="6" type="ORF">RW010115_032</name>
    <name evidence="1" type="ORF">RW01021201_032</name>
    <name evidence="7" type="ORF">RW030617_032</name>
    <name evidence="2" type="ORF">RW03080701_033</name>
    <name evidence="3" type="ORF">RW080711_032</name>
    <name evidence="8" type="ORF">RW220214_032</name>
    <name evidence="4" type="ORF">RW220300_032</name>
    <name evidence="5" type="ORF">RW251112_032</name>
    <name evidence="9" type="ORF">RW620316_032</name>
</gene>
<name>A0A1D7SCD7_9CAUD</name>
<dbReference type="EMBL" id="MK493322">
    <property type="protein sequence ID" value="QBQ75139.1"/>
    <property type="molecule type" value="Genomic_DNA"/>
</dbReference>
<evidence type="ECO:0000313" key="4">
    <source>
        <dbReference type="EMBL" id="AOO11063.1"/>
    </source>
</evidence>
<dbReference type="EMBL" id="MK493324">
    <property type="protein sequence ID" value="QBQ75582.1"/>
    <property type="molecule type" value="Genomic_DNA"/>
</dbReference>